<dbReference type="InterPro" id="IPR039771">
    <property type="entry name" value="Csl4"/>
</dbReference>
<evidence type="ECO:0000259" key="4">
    <source>
        <dbReference type="Pfam" id="PF10447"/>
    </source>
</evidence>
<organism evidence="6 7">
    <name type="scientific">Rozella allomycis (strain CSF55)</name>
    <dbReference type="NCBI Taxonomy" id="988480"/>
    <lineage>
        <taxon>Eukaryota</taxon>
        <taxon>Fungi</taxon>
        <taxon>Fungi incertae sedis</taxon>
        <taxon>Cryptomycota</taxon>
        <taxon>Cryptomycota incertae sedis</taxon>
        <taxon>Rozella</taxon>
    </lineage>
</organism>
<dbReference type="InterPro" id="IPR019495">
    <property type="entry name" value="EXOSC1_C"/>
</dbReference>
<dbReference type="Pfam" id="PF14382">
    <property type="entry name" value="ECR1_N"/>
    <property type="match status" value="1"/>
</dbReference>
<proteinExistence type="predicted"/>
<dbReference type="GO" id="GO:0000176">
    <property type="term" value="C:nuclear exosome (RNase complex)"/>
    <property type="evidence" value="ECO:0007669"/>
    <property type="project" value="TreeGrafter"/>
</dbReference>
<dbReference type="GO" id="GO:0003723">
    <property type="term" value="F:RNA binding"/>
    <property type="evidence" value="ECO:0007669"/>
    <property type="project" value="InterPro"/>
</dbReference>
<dbReference type="GO" id="GO:0005730">
    <property type="term" value="C:nucleolus"/>
    <property type="evidence" value="ECO:0007669"/>
    <property type="project" value="UniProtKB-SubCell"/>
</dbReference>
<dbReference type="InterPro" id="IPR025721">
    <property type="entry name" value="Exosome_cplx_N_dom"/>
</dbReference>
<dbReference type="GO" id="GO:0000785">
    <property type="term" value="C:chromatin"/>
    <property type="evidence" value="ECO:0007669"/>
    <property type="project" value="EnsemblFungi"/>
</dbReference>
<dbReference type="Gene3D" id="2.40.50.100">
    <property type="match status" value="1"/>
</dbReference>
<evidence type="ECO:0000313" key="6">
    <source>
        <dbReference type="EMBL" id="EPZ31370.1"/>
    </source>
</evidence>
<evidence type="ECO:0000256" key="2">
    <source>
        <dbReference type="ARBA" id="ARBA00022490"/>
    </source>
</evidence>
<evidence type="ECO:0000256" key="3">
    <source>
        <dbReference type="ARBA" id="ARBA00022835"/>
    </source>
</evidence>
<keyword evidence="2" id="KW-0963">Cytoplasm</keyword>
<evidence type="ECO:0000256" key="1">
    <source>
        <dbReference type="ARBA" id="ARBA00004604"/>
    </source>
</evidence>
<dbReference type="SUPFAM" id="SSF50249">
    <property type="entry name" value="Nucleic acid-binding proteins"/>
    <property type="match status" value="1"/>
</dbReference>
<dbReference type="Gene3D" id="2.40.50.140">
    <property type="entry name" value="Nucleic acid-binding proteins"/>
    <property type="match status" value="1"/>
</dbReference>
<name>A0A075ANE3_ROZAC</name>
<dbReference type="HOGENOM" id="CLU_067135_3_0_1"/>
<dbReference type="EMBL" id="KE561252">
    <property type="protein sequence ID" value="EPZ31370.1"/>
    <property type="molecule type" value="Genomic_DNA"/>
</dbReference>
<keyword evidence="3" id="KW-0271">Exosome</keyword>
<keyword evidence="7" id="KW-1185">Reference proteome</keyword>
<dbReference type="OrthoDB" id="440760at2759"/>
<dbReference type="InterPro" id="IPR012340">
    <property type="entry name" value="NA-bd_OB-fold"/>
</dbReference>
<feature type="domain" description="Exosome complex component N-terminal" evidence="5">
    <location>
        <begin position="5"/>
        <end position="42"/>
    </location>
</feature>
<dbReference type="SUPFAM" id="SSF110324">
    <property type="entry name" value="Ribosomal L27 protein-like"/>
    <property type="match status" value="1"/>
</dbReference>
<comment type="subcellular location">
    <subcellularLocation>
        <location evidence="1">Nucleus</location>
        <location evidence="1">Nucleolus</location>
    </subcellularLocation>
</comment>
<reference evidence="6 7" key="1">
    <citation type="journal article" date="2013" name="Curr. Biol.">
        <title>Shared signatures of parasitism and phylogenomics unite Cryptomycota and microsporidia.</title>
        <authorList>
            <person name="James T.Y."/>
            <person name="Pelin A."/>
            <person name="Bonen L."/>
            <person name="Ahrendt S."/>
            <person name="Sain D."/>
            <person name="Corradi N."/>
            <person name="Stajich J.E."/>
        </authorList>
    </citation>
    <scope>NUCLEOTIDE SEQUENCE [LARGE SCALE GENOMIC DNA]</scope>
    <source>
        <strain evidence="6 7">CSF55</strain>
    </source>
</reference>
<protein>
    <submittedName>
        <fullName evidence="6">Nucleic acid-binding domain-containing protein</fullName>
    </submittedName>
</protein>
<dbReference type="PANTHER" id="PTHR12686">
    <property type="entry name" value="3'-5' EXORIBONUCLEASE CSL4-RELATED"/>
    <property type="match status" value="1"/>
</dbReference>
<dbReference type="Proteomes" id="UP000030755">
    <property type="component" value="Unassembled WGS sequence"/>
</dbReference>
<dbReference type="STRING" id="988480.A0A075ANE3"/>
<dbReference type="AlphaFoldDB" id="A0A075ANE3"/>
<evidence type="ECO:0000259" key="5">
    <source>
        <dbReference type="Pfam" id="PF14382"/>
    </source>
</evidence>
<accession>A0A075ANE3</accession>
<dbReference type="Pfam" id="PF10447">
    <property type="entry name" value="EXOSC1"/>
    <property type="match status" value="2"/>
</dbReference>
<sequence length="182" mass="19942">MSSPLVFPGQEIGLSSDYLASTGIYEKNGKLFSSLFGTLVITQENKTKTARVIHSKRQENFVTPTEGHVVIGKVTKINQKQANVNILVVDGKYVCHDPFKGIIRLTERDKVQMFKCLRPGDVVKAIVISLGDASAYFLSIAELEYGVICAQTESGEMLVPFSSDEMICPKTGALESRKVAKP</sequence>
<evidence type="ECO:0000313" key="7">
    <source>
        <dbReference type="Proteomes" id="UP000030755"/>
    </source>
</evidence>
<dbReference type="OMA" id="VICAQTE"/>
<dbReference type="GO" id="GO:0006396">
    <property type="term" value="P:RNA processing"/>
    <property type="evidence" value="ECO:0007669"/>
    <property type="project" value="InterPro"/>
</dbReference>
<dbReference type="PANTHER" id="PTHR12686:SF8">
    <property type="entry name" value="EXOSOME COMPLEX COMPONENT CSL4"/>
    <property type="match status" value="1"/>
</dbReference>
<dbReference type="GO" id="GO:0005737">
    <property type="term" value="C:cytoplasm"/>
    <property type="evidence" value="ECO:0007669"/>
    <property type="project" value="TreeGrafter"/>
</dbReference>
<feature type="domain" description="Exosome complex component CSL4 C-terminal" evidence="4">
    <location>
        <begin position="103"/>
        <end position="130"/>
    </location>
</feature>
<dbReference type="NCBIfam" id="NF034126">
    <property type="entry name" value="PRK09521.1"/>
    <property type="match status" value="1"/>
</dbReference>
<gene>
    <name evidence="6" type="ORF">O9G_005741</name>
</gene>
<feature type="domain" description="Exosome complex component CSL4 C-terminal" evidence="4">
    <location>
        <begin position="64"/>
        <end position="92"/>
    </location>
</feature>